<evidence type="ECO:0000256" key="1">
    <source>
        <dbReference type="SAM" id="Phobius"/>
    </source>
</evidence>
<keyword evidence="1" id="KW-0812">Transmembrane</keyword>
<reference evidence="2 3" key="1">
    <citation type="submission" date="2016-10" db="EMBL/GenBank/DDBJ databases">
        <authorList>
            <person name="de Groot N.N."/>
        </authorList>
    </citation>
    <scope>NUCLEOTIDE SEQUENCE [LARGE SCALE GENOMIC DNA]</scope>
    <source>
        <strain evidence="2 3">CGMCC 4.2022</strain>
    </source>
</reference>
<dbReference type="RefSeq" id="WP_093784090.1">
    <property type="nucleotide sequence ID" value="NZ_FNIE01000004.1"/>
</dbReference>
<keyword evidence="1" id="KW-0472">Membrane</keyword>
<feature type="transmembrane region" description="Helical" evidence="1">
    <location>
        <begin position="90"/>
        <end position="108"/>
    </location>
</feature>
<accession>A0A1H0BVR1</accession>
<feature type="transmembrane region" description="Helical" evidence="1">
    <location>
        <begin position="191"/>
        <end position="207"/>
    </location>
</feature>
<protein>
    <submittedName>
        <fullName evidence="2">Uncharacterized membrane protein YoaK, UPF0700 family</fullName>
    </submittedName>
</protein>
<feature type="transmembrane region" description="Helical" evidence="1">
    <location>
        <begin position="29"/>
        <end position="52"/>
    </location>
</feature>
<feature type="transmembrane region" description="Helical" evidence="1">
    <location>
        <begin position="64"/>
        <end position="84"/>
    </location>
</feature>
<evidence type="ECO:0000313" key="2">
    <source>
        <dbReference type="EMBL" id="SDN49560.1"/>
    </source>
</evidence>
<dbReference type="AlphaFoldDB" id="A0A1H0BVR1"/>
<evidence type="ECO:0000313" key="3">
    <source>
        <dbReference type="Proteomes" id="UP000199341"/>
    </source>
</evidence>
<dbReference type="EMBL" id="FNIE01000004">
    <property type="protein sequence ID" value="SDN49560.1"/>
    <property type="molecule type" value="Genomic_DNA"/>
</dbReference>
<gene>
    <name evidence="2" type="ORF">SAMN05216259_104319</name>
</gene>
<dbReference type="InterPro" id="IPR010699">
    <property type="entry name" value="DUF1275"/>
</dbReference>
<dbReference type="STRING" id="310781.SAMN05216259_104319"/>
<feature type="transmembrane region" description="Helical" evidence="1">
    <location>
        <begin position="145"/>
        <end position="162"/>
    </location>
</feature>
<dbReference type="Pfam" id="PF06912">
    <property type="entry name" value="DUF1275"/>
    <property type="match status" value="1"/>
</dbReference>
<name>A0A1H0BVR1_9ACTN</name>
<feature type="transmembrane region" description="Helical" evidence="1">
    <location>
        <begin position="169"/>
        <end position="185"/>
    </location>
</feature>
<proteinExistence type="predicted"/>
<organism evidence="2 3">
    <name type="scientific">Actinacidiphila guanduensis</name>
    <dbReference type="NCBI Taxonomy" id="310781"/>
    <lineage>
        <taxon>Bacteria</taxon>
        <taxon>Bacillati</taxon>
        <taxon>Actinomycetota</taxon>
        <taxon>Actinomycetes</taxon>
        <taxon>Kitasatosporales</taxon>
        <taxon>Streptomycetaceae</taxon>
        <taxon>Actinacidiphila</taxon>
    </lineage>
</organism>
<sequence length="220" mass="21422">MSTPGSEDGGGRDERAQVLLTLTAGAVNAFGFLSLGGVFTSVVTANSALIGIGLGSGHLSVGGLAALAVLGYIAGAAGGSWLAAHRGDSYLAAELLVLWAVAAGWAAAGGHPHGAARTALLAAVAAAMGCQSAGLRVTAGAGVTTAYLTGLLTGAVAELVTARRLQTRSLLVVAALVAGAAAFALTERGLRGAAAALPALLATAAWLEQRRARRRSSGGG</sequence>
<keyword evidence="1" id="KW-1133">Transmembrane helix</keyword>
<dbReference type="OrthoDB" id="4338352at2"/>
<dbReference type="PANTHER" id="PTHR37314:SF4">
    <property type="entry name" value="UPF0700 TRANSMEMBRANE PROTEIN YOAK"/>
    <property type="match status" value="1"/>
</dbReference>
<dbReference type="Proteomes" id="UP000199341">
    <property type="component" value="Unassembled WGS sequence"/>
</dbReference>
<keyword evidence="3" id="KW-1185">Reference proteome</keyword>
<dbReference type="PANTHER" id="PTHR37314">
    <property type="entry name" value="SLR0142 PROTEIN"/>
    <property type="match status" value="1"/>
</dbReference>